<name>A0A2G5SEK0_9PELO</name>
<protein>
    <submittedName>
        <fullName evidence="2">Uncharacterized protein</fullName>
    </submittedName>
</protein>
<accession>A0A2G5SEK0</accession>
<dbReference type="AlphaFoldDB" id="A0A2G5SEK0"/>
<evidence type="ECO:0000313" key="2">
    <source>
        <dbReference type="EMBL" id="PIC13515.1"/>
    </source>
</evidence>
<feature type="compositionally biased region" description="Basic and acidic residues" evidence="1">
    <location>
        <begin position="1"/>
        <end position="19"/>
    </location>
</feature>
<organism evidence="2 3">
    <name type="scientific">Caenorhabditis nigoni</name>
    <dbReference type="NCBI Taxonomy" id="1611254"/>
    <lineage>
        <taxon>Eukaryota</taxon>
        <taxon>Metazoa</taxon>
        <taxon>Ecdysozoa</taxon>
        <taxon>Nematoda</taxon>
        <taxon>Chromadorea</taxon>
        <taxon>Rhabditida</taxon>
        <taxon>Rhabditina</taxon>
        <taxon>Rhabditomorpha</taxon>
        <taxon>Rhabditoidea</taxon>
        <taxon>Rhabditidae</taxon>
        <taxon>Peloderinae</taxon>
        <taxon>Caenorhabditis</taxon>
    </lineage>
</organism>
<feature type="region of interest" description="Disordered" evidence="1">
    <location>
        <begin position="1"/>
        <end position="39"/>
    </location>
</feature>
<sequence length="112" mass="13107">MRSPSEGEKPPKKISKERSLSPNGQPDTVSKKPTQDMSTSFIKAQLHDLRWSEKCKPKESSTSMNNPEKFFSELTNLTHTFDFDLNAMEKRQRKEECEHLHQFKEKELLIQL</sequence>
<keyword evidence="3" id="KW-1185">Reference proteome</keyword>
<proteinExistence type="predicted"/>
<gene>
    <name evidence="2" type="ORF">B9Z55_027640</name>
</gene>
<reference evidence="3" key="1">
    <citation type="submission" date="2017-10" db="EMBL/GenBank/DDBJ databases">
        <title>Rapid genome shrinkage in a self-fertile nematode reveals novel sperm competition proteins.</title>
        <authorList>
            <person name="Yin D."/>
            <person name="Schwarz E.M."/>
            <person name="Thomas C.G."/>
            <person name="Felde R.L."/>
            <person name="Korf I.F."/>
            <person name="Cutter A.D."/>
            <person name="Schartner C.M."/>
            <person name="Ralston E.J."/>
            <person name="Meyer B.J."/>
            <person name="Haag E.S."/>
        </authorList>
    </citation>
    <scope>NUCLEOTIDE SEQUENCE [LARGE SCALE GENOMIC DNA]</scope>
    <source>
        <strain evidence="3">JU1422</strain>
    </source>
</reference>
<dbReference type="Proteomes" id="UP000230233">
    <property type="component" value="Unassembled WGS sequence"/>
</dbReference>
<evidence type="ECO:0000313" key="3">
    <source>
        <dbReference type="Proteomes" id="UP000230233"/>
    </source>
</evidence>
<evidence type="ECO:0000256" key="1">
    <source>
        <dbReference type="SAM" id="MobiDB-lite"/>
    </source>
</evidence>
<comment type="caution">
    <text evidence="2">The sequence shown here is derived from an EMBL/GenBank/DDBJ whole genome shotgun (WGS) entry which is preliminary data.</text>
</comment>
<dbReference type="EMBL" id="PDUG01000012">
    <property type="protein sequence ID" value="PIC13515.1"/>
    <property type="molecule type" value="Genomic_DNA"/>
</dbReference>